<organism evidence="2">
    <name type="scientific">marine sediment metagenome</name>
    <dbReference type="NCBI Taxonomy" id="412755"/>
    <lineage>
        <taxon>unclassified sequences</taxon>
        <taxon>metagenomes</taxon>
        <taxon>ecological metagenomes</taxon>
    </lineage>
</organism>
<feature type="non-terminal residue" evidence="2">
    <location>
        <position position="1"/>
    </location>
</feature>
<sequence>VERVIKEQTKDKDSGHPHQLDERVKLVDSSPLVPISKAYH</sequence>
<feature type="region of interest" description="Disordered" evidence="1">
    <location>
        <begin position="1"/>
        <end position="40"/>
    </location>
</feature>
<name>X1Q6V7_9ZZZZ</name>
<accession>X1Q6V7</accession>
<dbReference type="EMBL" id="BARV01033457">
    <property type="protein sequence ID" value="GAI50471.1"/>
    <property type="molecule type" value="Genomic_DNA"/>
</dbReference>
<protein>
    <submittedName>
        <fullName evidence="2">Uncharacterized protein</fullName>
    </submittedName>
</protein>
<feature type="compositionally biased region" description="Basic and acidic residues" evidence="1">
    <location>
        <begin position="1"/>
        <end position="26"/>
    </location>
</feature>
<gene>
    <name evidence="2" type="ORF">S06H3_52585</name>
</gene>
<dbReference type="AlphaFoldDB" id="X1Q6V7"/>
<reference evidence="2" key="1">
    <citation type="journal article" date="2014" name="Front. Microbiol.">
        <title>High frequency of phylogenetically diverse reductive dehalogenase-homologous genes in deep subseafloor sedimentary metagenomes.</title>
        <authorList>
            <person name="Kawai M."/>
            <person name="Futagami T."/>
            <person name="Toyoda A."/>
            <person name="Takaki Y."/>
            <person name="Nishi S."/>
            <person name="Hori S."/>
            <person name="Arai W."/>
            <person name="Tsubouchi T."/>
            <person name="Morono Y."/>
            <person name="Uchiyama I."/>
            <person name="Ito T."/>
            <person name="Fujiyama A."/>
            <person name="Inagaki F."/>
            <person name="Takami H."/>
        </authorList>
    </citation>
    <scope>NUCLEOTIDE SEQUENCE</scope>
    <source>
        <strain evidence="2">Expedition CK06-06</strain>
    </source>
</reference>
<evidence type="ECO:0000256" key="1">
    <source>
        <dbReference type="SAM" id="MobiDB-lite"/>
    </source>
</evidence>
<proteinExistence type="predicted"/>
<evidence type="ECO:0000313" key="2">
    <source>
        <dbReference type="EMBL" id="GAI50471.1"/>
    </source>
</evidence>
<comment type="caution">
    <text evidence="2">The sequence shown here is derived from an EMBL/GenBank/DDBJ whole genome shotgun (WGS) entry which is preliminary data.</text>
</comment>